<dbReference type="EMBL" id="PDUD01000047">
    <property type="protein sequence ID" value="PHN01940.1"/>
    <property type="molecule type" value="Genomic_DNA"/>
</dbReference>
<evidence type="ECO:0000256" key="2">
    <source>
        <dbReference type="ARBA" id="ARBA00022475"/>
    </source>
</evidence>
<reference evidence="9 10" key="1">
    <citation type="submission" date="2017-10" db="EMBL/GenBank/DDBJ databases">
        <title>The draft genome sequence of Lewinella nigricans NBRC 102662.</title>
        <authorList>
            <person name="Wang K."/>
        </authorList>
    </citation>
    <scope>NUCLEOTIDE SEQUENCE [LARGE SCALE GENOMIC DNA]</scope>
    <source>
        <strain evidence="9 10">NBRC 102662</strain>
    </source>
</reference>
<keyword evidence="10" id="KW-1185">Reference proteome</keyword>
<feature type="transmembrane region" description="Helical" evidence="6">
    <location>
        <begin position="402"/>
        <end position="428"/>
    </location>
</feature>
<dbReference type="Proteomes" id="UP000223913">
    <property type="component" value="Unassembled WGS sequence"/>
</dbReference>
<sequence length="829" mass="92809">MSRVLPDYTGHLIHAIQHIMLKNNLKLAIRHLQNSKTSTLINVFGLALGLAAAFFIWQYIRMENSYDQFHDKADRIYRMTLKFYGQGRLEGHDAMNVAPLGPALAEDFPEVESYVRFTPEYGRTVFKYGDQQYEEEKMYYADSTLFEVFDFPLIEGDRKTCLTRPFTTLLTESVAERYFGPRASWTESPVGKVIRVNNRGDLEVTGILEDVPENSHLKFNMLVSFNTFLVTNGDPTQQWGWNDFFTFVLLRENVDPAAFAAKLPDFNKKRFVEKTEGFYSEAVMQPLLDIHLNSKLGYEAEPNGDGNTVYFLFLIGIVVVIVAWVNYINLATARAEERAREVGVRKVIGANQGTLVAQFLTEAFLVNLVAILLAVCLVQLGQPAMDTLVGKTMPSIFAGPTVWWLLPTLLLAGTVLSGLYPAFFLATFSPAKTLKGEKQRRGKGVLRKGLVTFQYAVSVALIIGTVVIFLQLRYMKNQDLGFALDQQLIINAPTSLDSDSVYRAHYQSFKMALNNIPEIEQIGASSAIPGKKYLDIDAHGGIRMMSADKEKNVTFKGFVMDEGFLEVFGMELLAGRNFSDEMSTDKDAIILTESALPMLELEDPESAIGKTVNYQGSPRSIVGVVADYHHRSLQHAYEPMILRNSGSNYLYFSLGLAADNATEVSTLIGKVEQTWSRFFPNNPFNYFFLDDHFNEQYIADQRLGNIIAIFSSLAILIACLGLFGLASYMVTVRTKEIGIRKVLGASTAGLVGLLSRDFLLLVGIAILIASPLAWWLMDTWLENFAYRIHIQWWVFALTGLVALSIAFFTVSLQSVKAALANPIDSLKSE</sequence>
<keyword evidence="5 6" id="KW-0472">Membrane</keyword>
<comment type="caution">
    <text evidence="9">The sequence shown here is derived from an EMBL/GenBank/DDBJ whole genome shotgun (WGS) entry which is preliminary data.</text>
</comment>
<dbReference type="PANTHER" id="PTHR30572:SF18">
    <property type="entry name" value="ABC-TYPE MACROLIDE FAMILY EXPORT SYSTEM PERMEASE COMPONENT 2"/>
    <property type="match status" value="1"/>
</dbReference>
<feature type="domain" description="MacB-like periplasmic core" evidence="8">
    <location>
        <begin position="456"/>
        <end position="628"/>
    </location>
</feature>
<dbReference type="OrthoDB" id="5933722at2"/>
<evidence type="ECO:0000256" key="1">
    <source>
        <dbReference type="ARBA" id="ARBA00004651"/>
    </source>
</evidence>
<keyword evidence="2" id="KW-1003">Cell membrane</keyword>
<dbReference type="InterPro" id="IPR025857">
    <property type="entry name" value="MacB_PCD"/>
</dbReference>
<feature type="domain" description="ABC3 transporter permease C-terminal" evidence="7">
    <location>
        <begin position="709"/>
        <end position="818"/>
    </location>
</feature>
<accession>A0A2D0N0H9</accession>
<feature type="transmembrane region" description="Helical" evidence="6">
    <location>
        <begin position="706"/>
        <end position="731"/>
    </location>
</feature>
<feature type="domain" description="MacB-like periplasmic core" evidence="8">
    <location>
        <begin position="39"/>
        <end position="263"/>
    </location>
</feature>
<keyword evidence="3 6" id="KW-0812">Transmembrane</keyword>
<dbReference type="InterPro" id="IPR003838">
    <property type="entry name" value="ABC3_permease_C"/>
</dbReference>
<dbReference type="AlphaFoldDB" id="A0A2D0N0H9"/>
<feature type="domain" description="ABC3 transporter permease C-terminal" evidence="7">
    <location>
        <begin position="314"/>
        <end position="429"/>
    </location>
</feature>
<name>A0A2D0N0H9_FLAN2</name>
<evidence type="ECO:0000256" key="4">
    <source>
        <dbReference type="ARBA" id="ARBA00022989"/>
    </source>
</evidence>
<feature type="transmembrane region" description="Helical" evidence="6">
    <location>
        <begin position="789"/>
        <end position="810"/>
    </location>
</feature>
<feature type="transmembrane region" description="Helical" evidence="6">
    <location>
        <begin position="309"/>
        <end position="330"/>
    </location>
</feature>
<feature type="transmembrane region" description="Helical" evidence="6">
    <location>
        <begin position="364"/>
        <end position="382"/>
    </location>
</feature>
<dbReference type="Pfam" id="PF12704">
    <property type="entry name" value="MacB_PCD"/>
    <property type="match status" value="2"/>
</dbReference>
<keyword evidence="4 6" id="KW-1133">Transmembrane helix</keyword>
<protein>
    <submittedName>
        <fullName evidence="9">ABC transporter permease</fullName>
    </submittedName>
</protein>
<feature type="transmembrane region" description="Helical" evidence="6">
    <location>
        <begin position="449"/>
        <end position="470"/>
    </location>
</feature>
<evidence type="ECO:0000259" key="8">
    <source>
        <dbReference type="Pfam" id="PF12704"/>
    </source>
</evidence>
<evidence type="ECO:0000313" key="10">
    <source>
        <dbReference type="Proteomes" id="UP000223913"/>
    </source>
</evidence>
<evidence type="ECO:0000313" key="9">
    <source>
        <dbReference type="EMBL" id="PHN01940.1"/>
    </source>
</evidence>
<dbReference type="Pfam" id="PF02687">
    <property type="entry name" value="FtsX"/>
    <property type="match status" value="2"/>
</dbReference>
<dbReference type="GO" id="GO:0005886">
    <property type="term" value="C:plasma membrane"/>
    <property type="evidence" value="ECO:0007669"/>
    <property type="project" value="UniProtKB-SubCell"/>
</dbReference>
<feature type="transmembrane region" description="Helical" evidence="6">
    <location>
        <begin position="40"/>
        <end position="60"/>
    </location>
</feature>
<evidence type="ECO:0000256" key="5">
    <source>
        <dbReference type="ARBA" id="ARBA00023136"/>
    </source>
</evidence>
<dbReference type="PANTHER" id="PTHR30572">
    <property type="entry name" value="MEMBRANE COMPONENT OF TRANSPORTER-RELATED"/>
    <property type="match status" value="1"/>
</dbReference>
<dbReference type="InterPro" id="IPR050250">
    <property type="entry name" value="Macrolide_Exporter_MacB"/>
</dbReference>
<comment type="subcellular location">
    <subcellularLocation>
        <location evidence="1">Cell membrane</location>
        <topology evidence="1">Multi-pass membrane protein</topology>
    </subcellularLocation>
</comment>
<feature type="transmembrane region" description="Helical" evidence="6">
    <location>
        <begin position="758"/>
        <end position="777"/>
    </location>
</feature>
<evidence type="ECO:0000256" key="3">
    <source>
        <dbReference type="ARBA" id="ARBA00022692"/>
    </source>
</evidence>
<gene>
    <name evidence="9" type="ORF">CRP01_34680</name>
</gene>
<proteinExistence type="predicted"/>
<evidence type="ECO:0000259" key="7">
    <source>
        <dbReference type="Pfam" id="PF02687"/>
    </source>
</evidence>
<evidence type="ECO:0000256" key="6">
    <source>
        <dbReference type="SAM" id="Phobius"/>
    </source>
</evidence>
<dbReference type="GO" id="GO:0022857">
    <property type="term" value="F:transmembrane transporter activity"/>
    <property type="evidence" value="ECO:0007669"/>
    <property type="project" value="TreeGrafter"/>
</dbReference>
<organism evidence="9 10">
    <name type="scientific">Flavilitoribacter nigricans (strain ATCC 23147 / DSM 23189 / NBRC 102662 / NCIMB 1420 / SS-2)</name>
    <name type="common">Lewinella nigricans</name>
    <dbReference type="NCBI Taxonomy" id="1122177"/>
    <lineage>
        <taxon>Bacteria</taxon>
        <taxon>Pseudomonadati</taxon>
        <taxon>Bacteroidota</taxon>
        <taxon>Saprospiria</taxon>
        <taxon>Saprospirales</taxon>
        <taxon>Lewinellaceae</taxon>
        <taxon>Flavilitoribacter</taxon>
    </lineage>
</organism>